<reference evidence="1 2" key="1">
    <citation type="journal article" date="2017" name="Genome Announc.">
        <title>Genome sequence of the saprophytic ascomycete Epicoccum nigrum ICMP 19927 strain isolated from New Zealand.</title>
        <authorList>
            <person name="Fokin M."/>
            <person name="Fleetwood D."/>
            <person name="Weir B.S."/>
            <person name="Villas-Boas S.G."/>
        </authorList>
    </citation>
    <scope>NUCLEOTIDE SEQUENCE [LARGE SCALE GENOMIC DNA]</scope>
    <source>
        <strain evidence="1 2">ICMP 19927</strain>
    </source>
</reference>
<accession>A0A1Y2LTA1</accession>
<dbReference type="AlphaFoldDB" id="A0A1Y2LTA1"/>
<organism evidence="1 2">
    <name type="scientific">Epicoccum nigrum</name>
    <name type="common">Soil fungus</name>
    <name type="synonym">Epicoccum purpurascens</name>
    <dbReference type="NCBI Taxonomy" id="105696"/>
    <lineage>
        <taxon>Eukaryota</taxon>
        <taxon>Fungi</taxon>
        <taxon>Dikarya</taxon>
        <taxon>Ascomycota</taxon>
        <taxon>Pezizomycotina</taxon>
        <taxon>Dothideomycetes</taxon>
        <taxon>Pleosporomycetidae</taxon>
        <taxon>Pleosporales</taxon>
        <taxon>Pleosporineae</taxon>
        <taxon>Didymellaceae</taxon>
        <taxon>Epicoccum</taxon>
    </lineage>
</organism>
<keyword evidence="2" id="KW-1185">Reference proteome</keyword>
<dbReference type="Proteomes" id="UP000193240">
    <property type="component" value="Unassembled WGS sequence"/>
</dbReference>
<dbReference type="OMA" id="SSYFYQH"/>
<dbReference type="EMBL" id="KZ107849">
    <property type="protein sequence ID" value="OSS47020.1"/>
    <property type="molecule type" value="Genomic_DNA"/>
</dbReference>
<gene>
    <name evidence="1" type="ORF">B5807_09895</name>
</gene>
<dbReference type="InterPro" id="IPR038883">
    <property type="entry name" value="AN11006-like"/>
</dbReference>
<sequence>MASFMDLPPEMRNCIYDQIITSPTSRLALSSASKEIHEEVSSYFYQHNVFTIDLPGETNGTTILPRVPDRYLKHLRHLTVNICVTAFNSTHSAERLATLAGQDMALSVLTLNLSSITSRLLSTRTDDPVLDEGHILTRTLQQLLLSSVVSRLRVNLDAVWFAPGLATKLLGAFEGELEIVTVEEGVERNLLGQTMQSHLLDLGLEGEFDEGASSSSSTVDIAPSTPESLRSALSELDRFSPMHFLDEDENDVYEVGLQEKETIGVVLEDVDRSEMEEELTEEDDINDEEMEDIDGLDAIFINLQDVAHWRANEADVYYATNFAPEMLGRWITHLADTVSEW</sequence>
<proteinExistence type="predicted"/>
<name>A0A1Y2LTA1_EPING</name>
<dbReference type="PANTHER" id="PTHR42085:SF2">
    <property type="entry name" value="F-BOX DOMAIN-CONTAINING PROTEIN"/>
    <property type="match status" value="1"/>
</dbReference>
<protein>
    <submittedName>
        <fullName evidence="1">Uncharacterized protein</fullName>
    </submittedName>
</protein>
<dbReference type="PANTHER" id="PTHR42085">
    <property type="entry name" value="F-BOX DOMAIN-CONTAINING PROTEIN"/>
    <property type="match status" value="1"/>
</dbReference>
<evidence type="ECO:0000313" key="2">
    <source>
        <dbReference type="Proteomes" id="UP000193240"/>
    </source>
</evidence>
<evidence type="ECO:0000313" key="1">
    <source>
        <dbReference type="EMBL" id="OSS47020.1"/>
    </source>
</evidence>
<dbReference type="InParanoid" id="A0A1Y2LTA1"/>